<keyword evidence="1" id="KW-0812">Transmembrane</keyword>
<evidence type="ECO:0000313" key="3">
    <source>
        <dbReference type="Proteomes" id="UP000287352"/>
    </source>
</evidence>
<evidence type="ECO:0000313" key="2">
    <source>
        <dbReference type="EMBL" id="GCE13344.1"/>
    </source>
</evidence>
<keyword evidence="1" id="KW-0472">Membrane</keyword>
<feature type="transmembrane region" description="Helical" evidence="1">
    <location>
        <begin position="38"/>
        <end position="60"/>
    </location>
</feature>
<dbReference type="EMBL" id="BIFR01000001">
    <property type="protein sequence ID" value="GCE13344.1"/>
    <property type="molecule type" value="Genomic_DNA"/>
</dbReference>
<dbReference type="AlphaFoldDB" id="A0A402A2J1"/>
<organism evidence="2 3">
    <name type="scientific">Tengunoibacter tsumagoiensis</name>
    <dbReference type="NCBI Taxonomy" id="2014871"/>
    <lineage>
        <taxon>Bacteria</taxon>
        <taxon>Bacillati</taxon>
        <taxon>Chloroflexota</taxon>
        <taxon>Ktedonobacteria</taxon>
        <taxon>Ktedonobacterales</taxon>
        <taxon>Dictyobacteraceae</taxon>
        <taxon>Tengunoibacter</taxon>
    </lineage>
</organism>
<reference evidence="3" key="1">
    <citation type="submission" date="2018-12" db="EMBL/GenBank/DDBJ databases">
        <title>Tengunoibacter tsumagoiensis gen. nov., sp. nov., Dictyobacter kobayashii sp. nov., D. alpinus sp. nov., and D. joshuensis sp. nov. and description of Dictyobacteraceae fam. nov. within the order Ktedonobacterales isolated from Tengu-no-mugimeshi.</title>
        <authorList>
            <person name="Wang C.M."/>
            <person name="Zheng Y."/>
            <person name="Sakai Y."/>
            <person name="Toyoda A."/>
            <person name="Minakuchi Y."/>
            <person name="Abe K."/>
            <person name="Yokota A."/>
            <person name="Yabe S."/>
        </authorList>
    </citation>
    <scope>NUCLEOTIDE SEQUENCE [LARGE SCALE GENOMIC DNA]</scope>
    <source>
        <strain evidence="3">Uno3</strain>
    </source>
</reference>
<feature type="transmembrane region" description="Helical" evidence="1">
    <location>
        <begin position="7"/>
        <end position="26"/>
    </location>
</feature>
<evidence type="ECO:0000256" key="1">
    <source>
        <dbReference type="SAM" id="Phobius"/>
    </source>
</evidence>
<keyword evidence="3" id="KW-1185">Reference proteome</keyword>
<protein>
    <submittedName>
        <fullName evidence="2">Uncharacterized protein</fullName>
    </submittedName>
</protein>
<sequence>MKKQAKTWTSLIVALFVVIFVIIGLVENWSGDPNIRQYWIDSMLGIIFVAVLLIILNYLYNARRKKGN</sequence>
<name>A0A402A2J1_9CHLR</name>
<accession>A0A402A2J1</accession>
<gene>
    <name evidence="2" type="ORF">KTT_32030</name>
</gene>
<proteinExistence type="predicted"/>
<dbReference type="RefSeq" id="WP_126580880.1">
    <property type="nucleotide sequence ID" value="NZ_BIFR01000001.1"/>
</dbReference>
<keyword evidence="1" id="KW-1133">Transmembrane helix</keyword>
<comment type="caution">
    <text evidence="2">The sequence shown here is derived from an EMBL/GenBank/DDBJ whole genome shotgun (WGS) entry which is preliminary data.</text>
</comment>
<dbReference type="Proteomes" id="UP000287352">
    <property type="component" value="Unassembled WGS sequence"/>
</dbReference>